<dbReference type="Pfam" id="PF03727">
    <property type="entry name" value="Hexokinase_2"/>
    <property type="match status" value="1"/>
</dbReference>
<dbReference type="Proteomes" id="UP000631114">
    <property type="component" value="Unassembled WGS sequence"/>
</dbReference>
<dbReference type="EC" id="2.7.1.-" evidence="4"/>
<dbReference type="InterPro" id="IPR001312">
    <property type="entry name" value="Hexokinase"/>
</dbReference>
<dbReference type="UniPathway" id="UPA00242"/>
<comment type="pathway">
    <text evidence="1">Carbohydrate degradation.</text>
</comment>
<keyword evidence="4" id="KW-0067">ATP-binding</keyword>
<dbReference type="GO" id="GO:0005739">
    <property type="term" value="C:mitochondrion"/>
    <property type="evidence" value="ECO:0007669"/>
    <property type="project" value="TreeGrafter"/>
</dbReference>
<feature type="domain" description="Hexokinase C-terminal" evidence="5">
    <location>
        <begin position="17"/>
        <end position="147"/>
    </location>
</feature>
<dbReference type="Gene3D" id="3.40.367.20">
    <property type="match status" value="1"/>
</dbReference>
<name>A0A835HM05_9MAGN</name>
<dbReference type="GO" id="GO:0001678">
    <property type="term" value="P:intracellular glucose homeostasis"/>
    <property type="evidence" value="ECO:0007669"/>
    <property type="project" value="InterPro"/>
</dbReference>
<organism evidence="6 7">
    <name type="scientific">Coptis chinensis</name>
    <dbReference type="NCBI Taxonomy" id="261450"/>
    <lineage>
        <taxon>Eukaryota</taxon>
        <taxon>Viridiplantae</taxon>
        <taxon>Streptophyta</taxon>
        <taxon>Embryophyta</taxon>
        <taxon>Tracheophyta</taxon>
        <taxon>Spermatophyta</taxon>
        <taxon>Magnoliopsida</taxon>
        <taxon>Ranunculales</taxon>
        <taxon>Ranunculaceae</taxon>
        <taxon>Coptidoideae</taxon>
        <taxon>Coptis</taxon>
    </lineage>
</organism>
<evidence type="ECO:0000313" key="7">
    <source>
        <dbReference type="Proteomes" id="UP000631114"/>
    </source>
</evidence>
<gene>
    <name evidence="6" type="ORF">IFM89_034654</name>
</gene>
<comment type="caution">
    <text evidence="6">The sequence shown here is derived from an EMBL/GenBank/DDBJ whole genome shotgun (WGS) entry which is preliminary data.</text>
</comment>
<evidence type="ECO:0000256" key="2">
    <source>
        <dbReference type="ARBA" id="ARBA00005028"/>
    </source>
</evidence>
<dbReference type="InterPro" id="IPR022673">
    <property type="entry name" value="Hexokinase_C"/>
</dbReference>
<dbReference type="PANTHER" id="PTHR19443:SF63">
    <property type="entry name" value="HEXOKINASE-LIKE 1 PROTEIN-RELATED"/>
    <property type="match status" value="1"/>
</dbReference>
<dbReference type="InterPro" id="IPR043129">
    <property type="entry name" value="ATPase_NBD"/>
</dbReference>
<comment type="similarity">
    <text evidence="4">Belongs to the hexokinase family.</text>
</comment>
<dbReference type="OrthoDB" id="419537at2759"/>
<sequence length="156" mass="16790">MKYPFPSGTIFQLPFGRTPDLSAMQQDNSTDLETVGSVLSSAIGVSSNLNARKVVLEVCDTIVKRGGRLAGAGIVGILQKMEKDSKGLIFGKRTVVAMDGGLYEHYPQYRKYLQDAVNELLGWEISKNVIIEHSKDGSGIGAALLAAANSKYALKL</sequence>
<dbReference type="AlphaFoldDB" id="A0A835HM05"/>
<dbReference type="PROSITE" id="PS51748">
    <property type="entry name" value="HEXOKINASE_2"/>
    <property type="match status" value="1"/>
</dbReference>
<dbReference type="GO" id="GO:0005829">
    <property type="term" value="C:cytosol"/>
    <property type="evidence" value="ECO:0007669"/>
    <property type="project" value="TreeGrafter"/>
</dbReference>
<evidence type="ECO:0000256" key="4">
    <source>
        <dbReference type="RuleBase" id="RU362007"/>
    </source>
</evidence>
<dbReference type="GO" id="GO:0004340">
    <property type="term" value="F:glucokinase activity"/>
    <property type="evidence" value="ECO:0007669"/>
    <property type="project" value="TreeGrafter"/>
</dbReference>
<dbReference type="GO" id="GO:0005536">
    <property type="term" value="F:D-glucose binding"/>
    <property type="evidence" value="ECO:0007669"/>
    <property type="project" value="InterPro"/>
</dbReference>
<evidence type="ECO:0000259" key="5">
    <source>
        <dbReference type="Pfam" id="PF03727"/>
    </source>
</evidence>
<protein>
    <recommendedName>
        <fullName evidence="4">Phosphotransferase</fullName>
        <ecNumber evidence="4">2.7.1.-</ecNumber>
    </recommendedName>
</protein>
<proteinExistence type="inferred from homology"/>
<dbReference type="SUPFAM" id="SSF53067">
    <property type="entry name" value="Actin-like ATPase domain"/>
    <property type="match status" value="1"/>
</dbReference>
<dbReference type="GO" id="GO:0008865">
    <property type="term" value="F:fructokinase activity"/>
    <property type="evidence" value="ECO:0007669"/>
    <property type="project" value="TreeGrafter"/>
</dbReference>
<keyword evidence="4" id="KW-0547">Nucleotide-binding</keyword>
<keyword evidence="4" id="KW-0418">Kinase</keyword>
<dbReference type="GO" id="GO:0006096">
    <property type="term" value="P:glycolytic process"/>
    <property type="evidence" value="ECO:0007669"/>
    <property type="project" value="UniProtKB-KW"/>
</dbReference>
<reference evidence="6 7" key="1">
    <citation type="submission" date="2020-10" db="EMBL/GenBank/DDBJ databases">
        <title>The Coptis chinensis genome and diversification of protoberbering-type alkaloids.</title>
        <authorList>
            <person name="Wang B."/>
            <person name="Shu S."/>
            <person name="Song C."/>
            <person name="Liu Y."/>
        </authorList>
    </citation>
    <scope>NUCLEOTIDE SEQUENCE [LARGE SCALE GENOMIC DNA]</scope>
    <source>
        <strain evidence="6">HL-2020</strain>
        <tissue evidence="6">Leaf</tissue>
    </source>
</reference>
<keyword evidence="3 4" id="KW-0324">Glycolysis</keyword>
<evidence type="ECO:0000313" key="6">
    <source>
        <dbReference type="EMBL" id="KAF9603305.1"/>
    </source>
</evidence>
<accession>A0A835HM05</accession>
<dbReference type="EMBL" id="JADFTS010000006">
    <property type="protein sequence ID" value="KAF9603305.1"/>
    <property type="molecule type" value="Genomic_DNA"/>
</dbReference>
<dbReference type="GO" id="GO:0006006">
    <property type="term" value="P:glucose metabolic process"/>
    <property type="evidence" value="ECO:0007669"/>
    <property type="project" value="TreeGrafter"/>
</dbReference>
<dbReference type="GO" id="GO:0005524">
    <property type="term" value="F:ATP binding"/>
    <property type="evidence" value="ECO:0007669"/>
    <property type="project" value="UniProtKB-UniRule"/>
</dbReference>
<evidence type="ECO:0000256" key="1">
    <source>
        <dbReference type="ARBA" id="ARBA00004921"/>
    </source>
</evidence>
<dbReference type="PANTHER" id="PTHR19443">
    <property type="entry name" value="HEXOKINASE"/>
    <property type="match status" value="1"/>
</dbReference>
<evidence type="ECO:0000256" key="3">
    <source>
        <dbReference type="ARBA" id="ARBA00023152"/>
    </source>
</evidence>
<comment type="pathway">
    <text evidence="2">Carbohydrate metabolism; hexose metabolism.</text>
</comment>
<keyword evidence="4" id="KW-0808">Transferase</keyword>
<keyword evidence="7" id="KW-1185">Reference proteome</keyword>
<dbReference type="PRINTS" id="PR00475">
    <property type="entry name" value="HEXOKINASE"/>
</dbReference>